<dbReference type="EMBL" id="BK014888">
    <property type="protein sequence ID" value="DAD80838.1"/>
    <property type="molecule type" value="Genomic_DNA"/>
</dbReference>
<reference evidence="1" key="1">
    <citation type="journal article" date="2021" name="Proc. Natl. Acad. Sci. U.S.A.">
        <title>A Catalog of Tens of Thousands of Viruses from Human Metagenomes Reveals Hidden Associations with Chronic Diseases.</title>
        <authorList>
            <person name="Tisza M.J."/>
            <person name="Buck C.B."/>
        </authorList>
    </citation>
    <scope>NUCLEOTIDE SEQUENCE</scope>
    <source>
        <strain evidence="1">CtWuM9</strain>
    </source>
</reference>
<dbReference type="InterPro" id="IPR057005">
    <property type="entry name" value="Phage_TAC_17"/>
</dbReference>
<dbReference type="Pfam" id="PF23803">
    <property type="entry name" value="Phage_TAC_17"/>
    <property type="match status" value="1"/>
</dbReference>
<organism evidence="1">
    <name type="scientific">Siphoviridae sp. ctWuM9</name>
    <dbReference type="NCBI Taxonomy" id="2826364"/>
    <lineage>
        <taxon>Viruses</taxon>
        <taxon>Duplodnaviria</taxon>
        <taxon>Heunggongvirae</taxon>
        <taxon>Uroviricota</taxon>
        <taxon>Caudoviricetes</taxon>
    </lineage>
</organism>
<proteinExistence type="predicted"/>
<accession>A0A8S5MEZ8</accession>
<name>A0A8S5MEZ8_9CAUD</name>
<sequence length="130" mass="15056">MYKKTIECTDFDGNKIKDDYYFNFTKAEILEFDNSEIGGMEQYIERIQKEKDNTKLFKLFKDLILKAYGEKSQDGRRFIKSEEKATEFSQTEAYSELVMELVSDADAAAEFVNSVCASVLKDQKLNPVSR</sequence>
<evidence type="ECO:0000313" key="1">
    <source>
        <dbReference type="EMBL" id="DAD80838.1"/>
    </source>
</evidence>
<protein>
    <submittedName>
        <fullName evidence="1">Uncharacterized protein</fullName>
    </submittedName>
</protein>